<feature type="domain" description="S-adenosyl-l-methionine hydroxide adenosyltransferase N-terminal" evidence="3">
    <location>
        <begin position="11"/>
        <end position="156"/>
    </location>
</feature>
<proteinExistence type="inferred from homology"/>
<dbReference type="Pfam" id="PF20257">
    <property type="entry name" value="SAM_HAT_C"/>
    <property type="match status" value="1"/>
</dbReference>
<dbReference type="InterPro" id="IPR002747">
    <property type="entry name" value="SAM_OH_AdoTrfase"/>
</dbReference>
<reference evidence="5" key="1">
    <citation type="journal article" date="2020" name="mSystems">
        <title>Genome- and Community-Level Interaction Insights into Carbon Utilization and Element Cycling Functions of Hydrothermarchaeota in Hydrothermal Sediment.</title>
        <authorList>
            <person name="Zhou Z."/>
            <person name="Liu Y."/>
            <person name="Xu W."/>
            <person name="Pan J."/>
            <person name="Luo Z.H."/>
            <person name="Li M."/>
        </authorList>
    </citation>
    <scope>NUCLEOTIDE SEQUENCE [LARGE SCALE GENOMIC DNA]</scope>
    <source>
        <strain evidence="5">SpSt-222</strain>
    </source>
</reference>
<dbReference type="EMBL" id="DSJL01000007">
    <property type="protein sequence ID" value="HEF64521.1"/>
    <property type="molecule type" value="Genomic_DNA"/>
</dbReference>
<evidence type="ECO:0000313" key="5">
    <source>
        <dbReference type="EMBL" id="HEF64521.1"/>
    </source>
</evidence>
<dbReference type="AlphaFoldDB" id="A0A7C1G107"/>
<evidence type="ECO:0000256" key="2">
    <source>
        <dbReference type="ARBA" id="ARBA00024035"/>
    </source>
</evidence>
<evidence type="ECO:0008006" key="6">
    <source>
        <dbReference type="Google" id="ProtNLM"/>
    </source>
</evidence>
<dbReference type="InterPro" id="IPR023228">
    <property type="entry name" value="SAM_OH_AdoTrfase_N_sf"/>
</dbReference>
<dbReference type="Gene3D" id="3.40.50.10790">
    <property type="entry name" value="S-adenosyl-l-methionine hydroxide adenosyltransferase, N-terminal"/>
    <property type="match status" value="1"/>
</dbReference>
<evidence type="ECO:0000259" key="4">
    <source>
        <dbReference type="Pfam" id="PF20257"/>
    </source>
</evidence>
<evidence type="ECO:0000259" key="3">
    <source>
        <dbReference type="Pfam" id="PF01887"/>
    </source>
</evidence>
<keyword evidence="1" id="KW-0949">S-adenosyl-L-methionine</keyword>
<organism evidence="5">
    <name type="scientific">Thermomicrobium roseum</name>
    <dbReference type="NCBI Taxonomy" id="500"/>
    <lineage>
        <taxon>Bacteria</taxon>
        <taxon>Pseudomonadati</taxon>
        <taxon>Thermomicrobiota</taxon>
        <taxon>Thermomicrobia</taxon>
        <taxon>Thermomicrobiales</taxon>
        <taxon>Thermomicrobiaceae</taxon>
        <taxon>Thermomicrobium</taxon>
    </lineage>
</organism>
<dbReference type="PIRSF" id="PIRSF006779">
    <property type="entry name" value="UCP006779"/>
    <property type="match status" value="1"/>
</dbReference>
<dbReference type="SUPFAM" id="SSF101852">
    <property type="entry name" value="Bacterial fluorinating enzyme, C-terminal domain"/>
    <property type="match status" value="1"/>
</dbReference>
<dbReference type="InterPro" id="IPR023227">
    <property type="entry name" value="SAM_OH_AdoTrfase_C_sf"/>
</dbReference>
<comment type="caution">
    <text evidence="5">The sequence shown here is derived from an EMBL/GenBank/DDBJ whole genome shotgun (WGS) entry which is preliminary data.</text>
</comment>
<dbReference type="Pfam" id="PF01887">
    <property type="entry name" value="SAM_HAT_N"/>
    <property type="match status" value="1"/>
</dbReference>
<dbReference type="Gene3D" id="2.40.30.90">
    <property type="entry name" value="Bacterial fluorinating enzyme like"/>
    <property type="match status" value="1"/>
</dbReference>
<evidence type="ECO:0000256" key="1">
    <source>
        <dbReference type="ARBA" id="ARBA00022691"/>
    </source>
</evidence>
<dbReference type="InterPro" id="IPR046470">
    <property type="entry name" value="SAM_HAT_C"/>
</dbReference>
<name>A0A7C1G107_THERO</name>
<gene>
    <name evidence="5" type="ORF">ENP47_02780</name>
</gene>
<dbReference type="PANTHER" id="PTHR35092">
    <property type="entry name" value="CHLORINASE MJ1651"/>
    <property type="match status" value="1"/>
</dbReference>
<dbReference type="PANTHER" id="PTHR35092:SF1">
    <property type="entry name" value="CHLORINASE MJ1651"/>
    <property type="match status" value="1"/>
</dbReference>
<protein>
    <recommendedName>
        <fullName evidence="6">Adenosyl-chloride synthase</fullName>
    </recommendedName>
</protein>
<feature type="domain" description="S-adenosyl-l-methionine hydroxide adenosyltransferase C-terminal" evidence="4">
    <location>
        <begin position="181"/>
        <end position="263"/>
    </location>
</feature>
<comment type="similarity">
    <text evidence="2">Belongs to the SAM hydrolase / SAM-dependent halogenase family.</text>
</comment>
<sequence length="270" mass="28807">MLRTWQGSGIVTFLSDYGLQDSYVAQVKGVILDRARQATIVDITHLIPPQDILEGAFQLGTAWRVFPPGTVHLAIVDPGVGTARRAVLLVADEHAFILPDNGLASFVLADASSIAAWELDRPQFFRHPVSATFHGRDLFAPIAAALVTGVPPDDLGSPLDPATLVRLPVPAVQVEADRVIGPVVSIDRFGNCRTLIRPEQLPGAADRLLVRCNTLVIRGLSRTFADVSPGQPLALIGSHGGLELAVRDGNAAAQWGIVRGSLVEVHVLPE</sequence>
<accession>A0A7C1G107</accession>
<dbReference type="SUPFAM" id="SSF102522">
    <property type="entry name" value="Bacterial fluorinating enzyme, N-terminal domain"/>
    <property type="match status" value="1"/>
</dbReference>
<dbReference type="InterPro" id="IPR046469">
    <property type="entry name" value="SAM_HAT_N"/>
</dbReference>